<accession>A0AB39AJL9</accession>
<protein>
    <submittedName>
        <fullName evidence="1">Uncharacterized protein</fullName>
    </submittedName>
</protein>
<reference evidence="1" key="1">
    <citation type="submission" date="2024-06" db="EMBL/GenBank/DDBJ databases">
        <authorList>
            <person name="Yang R."/>
        </authorList>
    </citation>
    <scope>NUCLEOTIDE SEQUENCE</scope>
</reference>
<organism evidence="1">
    <name type="scientific">Vibrio phage P018-4</name>
    <dbReference type="NCBI Taxonomy" id="3229728"/>
    <lineage>
        <taxon>Viruses</taxon>
        <taxon>Duplodnaviria</taxon>
        <taxon>Heunggongvirae</taxon>
        <taxon>Uroviricota</taxon>
        <taxon>Caudoviricetes</taxon>
    </lineage>
</organism>
<proteinExistence type="predicted"/>
<evidence type="ECO:0000313" key="1">
    <source>
        <dbReference type="EMBL" id="XDG30969.1"/>
    </source>
</evidence>
<sequence length="73" mass="9278">MIVTIFFFLKIKGVNMVVHDLYHFQKYCNLDDYYRYRSLCVDTIGWRLYSLSWKWKYFWNLLVYRIVKQTYRD</sequence>
<name>A0AB39AJL9_9CAUD</name>
<dbReference type="EMBL" id="PP934186">
    <property type="protein sequence ID" value="XDG30969.1"/>
    <property type="molecule type" value="Genomic_DNA"/>
</dbReference>